<dbReference type="SUPFAM" id="SSF160272">
    <property type="entry name" value="Shew3726-like"/>
    <property type="match status" value="1"/>
</dbReference>
<dbReference type="Proteomes" id="UP000584642">
    <property type="component" value="Unassembled WGS sequence"/>
</dbReference>
<protein>
    <submittedName>
        <fullName evidence="1">DUF1488 family protein</fullName>
    </submittedName>
</protein>
<reference evidence="1 2" key="1">
    <citation type="submission" date="2020-05" db="EMBL/GenBank/DDBJ databases">
        <title>Azospirillum oleiclasticum sp. nov, a nitrogen-fixing and heavy crude oil-emulsifying bacterium isolated from the crude oil of Yumen Oilfield.</title>
        <authorList>
            <person name="Wu D."/>
            <person name="Cai M."/>
            <person name="Zhang X."/>
        </authorList>
    </citation>
    <scope>NUCLEOTIDE SEQUENCE [LARGE SCALE GENOMIC DNA]</scope>
    <source>
        <strain evidence="1 2">ROY-1-1-2</strain>
    </source>
</reference>
<dbReference type="Gene3D" id="3.30.160.140">
    <property type="entry name" value="Shew3726-like"/>
    <property type="match status" value="1"/>
</dbReference>
<organism evidence="1 2">
    <name type="scientific">Azospirillum oleiclasticum</name>
    <dbReference type="NCBI Taxonomy" id="2735135"/>
    <lineage>
        <taxon>Bacteria</taxon>
        <taxon>Pseudomonadati</taxon>
        <taxon>Pseudomonadota</taxon>
        <taxon>Alphaproteobacteria</taxon>
        <taxon>Rhodospirillales</taxon>
        <taxon>Azospirillaceae</taxon>
        <taxon>Azospirillum</taxon>
    </lineage>
</organism>
<dbReference type="RefSeq" id="WP_180283314.1">
    <property type="nucleotide sequence ID" value="NZ_JABFDB010000012.1"/>
</dbReference>
<proteinExistence type="predicted"/>
<comment type="caution">
    <text evidence="1">The sequence shown here is derived from an EMBL/GenBank/DDBJ whole genome shotgun (WGS) entry which is preliminary data.</text>
</comment>
<dbReference type="InterPro" id="IPR036692">
    <property type="entry name" value="Shew3726-like_sf"/>
</dbReference>
<evidence type="ECO:0000313" key="2">
    <source>
        <dbReference type="Proteomes" id="UP000584642"/>
    </source>
</evidence>
<dbReference type="EMBL" id="JABFDB010000012">
    <property type="protein sequence ID" value="NYZ21539.1"/>
    <property type="molecule type" value="Genomic_DNA"/>
</dbReference>
<keyword evidence="2" id="KW-1185">Reference proteome</keyword>
<name>A0ABX2TB31_9PROT</name>
<evidence type="ECO:0000313" key="1">
    <source>
        <dbReference type="EMBL" id="NYZ21539.1"/>
    </source>
</evidence>
<accession>A0ABX2TB31</accession>
<sequence>MPIFTFPEEPAWNEDADAVEFAVAVGEYHGRVFVPRRQLQSLVGHTPKPEDAVQHVCLNQPLFERAVERRIMDRNLDPDANIHLTARDLRRVGEPDAG</sequence>
<gene>
    <name evidence="1" type="ORF">HND93_17645</name>
</gene>